<evidence type="ECO:0000313" key="2">
    <source>
        <dbReference type="Proteomes" id="UP000887561"/>
    </source>
</evidence>
<protein>
    <submittedName>
        <fullName evidence="3">Peptidase M16 N-terminal domain-containing protein</fullName>
    </submittedName>
</protein>
<accession>A0A915M8P8</accession>
<dbReference type="WBParaSite" id="scaffold34374_cov269.g21339">
    <property type="protein sequence ID" value="scaffold34374_cov269.g21339"/>
    <property type="gene ID" value="scaffold34374_cov269.g21339"/>
</dbReference>
<dbReference type="Pfam" id="PF00675">
    <property type="entry name" value="Peptidase_M16"/>
    <property type="match status" value="1"/>
</dbReference>
<name>A0A915M8P8_MELJA</name>
<dbReference type="PANTHER" id="PTHR43016">
    <property type="entry name" value="PRESEQUENCE PROTEASE"/>
    <property type="match status" value="1"/>
</dbReference>
<keyword evidence="2" id="KW-1185">Reference proteome</keyword>
<evidence type="ECO:0000313" key="3">
    <source>
        <dbReference type="WBParaSite" id="scaffold34374_cov269.g21339"/>
    </source>
</evidence>
<dbReference type="GO" id="GO:0046872">
    <property type="term" value="F:metal ion binding"/>
    <property type="evidence" value="ECO:0007669"/>
    <property type="project" value="InterPro"/>
</dbReference>
<proteinExistence type="predicted"/>
<organism evidence="2 3">
    <name type="scientific">Meloidogyne javanica</name>
    <name type="common">Root-knot nematode worm</name>
    <dbReference type="NCBI Taxonomy" id="6303"/>
    <lineage>
        <taxon>Eukaryota</taxon>
        <taxon>Metazoa</taxon>
        <taxon>Ecdysozoa</taxon>
        <taxon>Nematoda</taxon>
        <taxon>Chromadorea</taxon>
        <taxon>Rhabditida</taxon>
        <taxon>Tylenchina</taxon>
        <taxon>Tylenchomorpha</taxon>
        <taxon>Tylenchoidea</taxon>
        <taxon>Meloidogynidae</taxon>
        <taxon>Meloidogyninae</taxon>
        <taxon>Meloidogyne</taxon>
        <taxon>Meloidogyne incognita group</taxon>
    </lineage>
</organism>
<evidence type="ECO:0000259" key="1">
    <source>
        <dbReference type="Pfam" id="PF00675"/>
    </source>
</evidence>
<dbReference type="Proteomes" id="UP000887561">
    <property type="component" value="Unplaced"/>
</dbReference>
<reference evidence="3" key="1">
    <citation type="submission" date="2022-11" db="UniProtKB">
        <authorList>
            <consortium name="WormBaseParasite"/>
        </authorList>
    </citation>
    <scope>IDENTIFICATION</scope>
</reference>
<dbReference type="InterPro" id="IPR011249">
    <property type="entry name" value="Metalloenz_LuxS/M16"/>
</dbReference>
<dbReference type="SUPFAM" id="SSF63411">
    <property type="entry name" value="LuxS/MPP-like metallohydrolase"/>
    <property type="match status" value="1"/>
</dbReference>
<dbReference type="AlphaFoldDB" id="A0A915M8P8"/>
<dbReference type="InterPro" id="IPR011765">
    <property type="entry name" value="Pept_M16_N"/>
</dbReference>
<dbReference type="PANTHER" id="PTHR43016:SF16">
    <property type="entry name" value="METALLOPROTEASE, PUTATIVE (AFU_ORTHOLOGUE AFUA_4G07610)-RELATED"/>
    <property type="match status" value="1"/>
</dbReference>
<dbReference type="Gene3D" id="3.30.830.10">
    <property type="entry name" value="Metalloenzyme, LuxS/M16 peptidase-like"/>
    <property type="match status" value="1"/>
</dbReference>
<feature type="domain" description="Peptidase M16 N-terminal" evidence="1">
    <location>
        <begin position="11"/>
        <end position="133"/>
    </location>
</feature>
<sequence length="185" mass="21165">MHKIRKITATEALDDSGIPHMVEHCIFSGCGLYNGRGLLDIACNLNFVVDTNATTSQDSTLYYFDCSNLEGFLNAFNLFFEHLMSPRLEFVIISGDMDSKIILENISMVEEKFIHHKPHNFKRTVPIMHHLNQEITTFVDVPCDDSRLEITIKFYFCDLLSGILPPMQKFDSRNVELVLDKDATN</sequence>